<dbReference type="PANTHER" id="PTHR35176">
    <property type="entry name" value="HEME OXYGENASE HI_0854-RELATED"/>
    <property type="match status" value="1"/>
</dbReference>
<dbReference type="SUPFAM" id="SSF50475">
    <property type="entry name" value="FMN-binding split barrel"/>
    <property type="match status" value="1"/>
</dbReference>
<dbReference type="InterPro" id="IPR011576">
    <property type="entry name" value="Pyridox_Oxase_N"/>
</dbReference>
<reference evidence="3 4" key="1">
    <citation type="submission" date="2017-04" db="EMBL/GenBank/DDBJ databases">
        <title>The complete genome sequence of Streptomyces albolongus YIM 101047, the producer of novel bafilomycins and novel odoriferous sesquiterpenoids.</title>
        <authorList>
            <person name="Yin M."/>
            <person name="Jiang Y."/>
        </authorList>
    </citation>
    <scope>NUCLEOTIDE SEQUENCE [LARGE SCALE GENOMIC DNA]</scope>
    <source>
        <strain evidence="3 4">YIM 101047</strain>
    </source>
</reference>
<dbReference type="InterPro" id="IPR052019">
    <property type="entry name" value="F420H2_bilvrd_red/Heme_oxyg"/>
</dbReference>
<dbReference type="KEGG" id="kab:B7C62_16855"/>
<dbReference type="Proteomes" id="UP000192251">
    <property type="component" value="Chromosome"/>
</dbReference>
<evidence type="ECO:0000313" key="3">
    <source>
        <dbReference type="EMBL" id="ARF77210.1"/>
    </source>
</evidence>
<dbReference type="PANTHER" id="PTHR35176:SF1">
    <property type="entry name" value="F420H(2)-DEPENDENT BILIVERDIN REDUCTASE"/>
    <property type="match status" value="1"/>
</dbReference>
<dbReference type="Pfam" id="PF01243">
    <property type="entry name" value="PNPOx_N"/>
    <property type="match status" value="1"/>
</dbReference>
<dbReference type="GO" id="GO:0016491">
    <property type="term" value="F:oxidoreductase activity"/>
    <property type="evidence" value="ECO:0007669"/>
    <property type="project" value="UniProtKB-KW"/>
</dbReference>
<gene>
    <name evidence="3" type="ORF">B7C62_16855</name>
</gene>
<name>A0ABC8C5F3_9ACTN</name>
<evidence type="ECO:0000259" key="2">
    <source>
        <dbReference type="Pfam" id="PF01243"/>
    </source>
</evidence>
<evidence type="ECO:0000256" key="1">
    <source>
        <dbReference type="ARBA" id="ARBA00023002"/>
    </source>
</evidence>
<proteinExistence type="predicted"/>
<accession>A0ABC8C5F3</accession>
<dbReference type="InterPro" id="IPR012349">
    <property type="entry name" value="Split_barrel_FMN-bd"/>
</dbReference>
<keyword evidence="4" id="KW-1185">Reference proteome</keyword>
<feature type="domain" description="Pyridoxamine 5'-phosphate oxidase N-terminal" evidence="2">
    <location>
        <begin position="11"/>
        <end position="128"/>
    </location>
</feature>
<sequence>MPNAISVQPDDYLEFQNEYHLCALATVRPDGRPHVVPVGVTVDAPAGVARVITRKCSRKVANVLARGGEARVAVCQVDGGCWVTLESVAEVCTDEATVQDAVARYGERYGRTLAPDPGRVVVLISVKRKTSLALAAYTRSHRVDAVTNTQALMNLGVPSPAREQVPMDCGVGTGPC</sequence>
<organism evidence="3 4">
    <name type="scientific">Kitasatospora albolonga</name>
    <dbReference type="NCBI Taxonomy" id="68173"/>
    <lineage>
        <taxon>Bacteria</taxon>
        <taxon>Bacillati</taxon>
        <taxon>Actinomycetota</taxon>
        <taxon>Actinomycetes</taxon>
        <taxon>Kitasatosporales</taxon>
        <taxon>Streptomycetaceae</taxon>
        <taxon>Kitasatospora</taxon>
    </lineage>
</organism>
<dbReference type="RefSeq" id="WP_084753642.1">
    <property type="nucleotide sequence ID" value="NZ_CP020563.1"/>
</dbReference>
<keyword evidence="1" id="KW-0560">Oxidoreductase</keyword>
<evidence type="ECO:0000313" key="4">
    <source>
        <dbReference type="Proteomes" id="UP000192251"/>
    </source>
</evidence>
<dbReference type="Gene3D" id="2.30.110.10">
    <property type="entry name" value="Electron Transport, Fmn-binding Protein, Chain A"/>
    <property type="match status" value="1"/>
</dbReference>
<protein>
    <recommendedName>
        <fullName evidence="2">Pyridoxamine 5'-phosphate oxidase N-terminal domain-containing protein</fullName>
    </recommendedName>
</protein>
<dbReference type="AlphaFoldDB" id="A0ABC8C5F3"/>
<dbReference type="EMBL" id="CP020563">
    <property type="protein sequence ID" value="ARF77210.1"/>
    <property type="molecule type" value="Genomic_DNA"/>
</dbReference>